<feature type="compositionally biased region" description="Acidic residues" evidence="1">
    <location>
        <begin position="21"/>
        <end position="35"/>
    </location>
</feature>
<dbReference type="InterPro" id="IPR050868">
    <property type="entry name" value="ELMO_domain-containing"/>
</dbReference>
<evidence type="ECO:0000313" key="4">
    <source>
        <dbReference type="EMBL" id="CDW75978.1"/>
    </source>
</evidence>
<keyword evidence="5" id="KW-1185">Reference proteome</keyword>
<gene>
    <name evidence="4" type="primary">Contig8314.g8866</name>
    <name evidence="4" type="ORF">STYLEM_4974</name>
</gene>
<organism evidence="4 5">
    <name type="scientific">Stylonychia lemnae</name>
    <name type="common">Ciliate</name>
    <dbReference type="NCBI Taxonomy" id="5949"/>
    <lineage>
        <taxon>Eukaryota</taxon>
        <taxon>Sar</taxon>
        <taxon>Alveolata</taxon>
        <taxon>Ciliophora</taxon>
        <taxon>Intramacronucleata</taxon>
        <taxon>Spirotrichea</taxon>
        <taxon>Stichotrichia</taxon>
        <taxon>Sporadotrichida</taxon>
        <taxon>Oxytrichidae</taxon>
        <taxon>Stylonychinae</taxon>
        <taxon>Stylonychia</taxon>
    </lineage>
</organism>
<evidence type="ECO:0000313" key="5">
    <source>
        <dbReference type="Proteomes" id="UP000039865"/>
    </source>
</evidence>
<dbReference type="Proteomes" id="UP000039865">
    <property type="component" value="Unassembled WGS sequence"/>
</dbReference>
<evidence type="ECO:0000256" key="1">
    <source>
        <dbReference type="SAM" id="MobiDB-lite"/>
    </source>
</evidence>
<feature type="compositionally biased region" description="Basic and acidic residues" evidence="1">
    <location>
        <begin position="1"/>
        <end position="17"/>
    </location>
</feature>
<feature type="domain" description="ELMO" evidence="3">
    <location>
        <begin position="75"/>
        <end position="246"/>
    </location>
</feature>
<dbReference type="AlphaFoldDB" id="A0A078A395"/>
<feature type="transmembrane region" description="Helical" evidence="2">
    <location>
        <begin position="151"/>
        <end position="170"/>
    </location>
</feature>
<dbReference type="OrthoDB" id="67155at2759"/>
<keyword evidence="2" id="KW-0812">Transmembrane</keyword>
<keyword evidence="2" id="KW-1133">Transmembrane helix</keyword>
<dbReference type="InterPro" id="IPR006816">
    <property type="entry name" value="ELMO_dom"/>
</dbReference>
<name>A0A078A395_STYLE</name>
<dbReference type="PANTHER" id="PTHR12771">
    <property type="entry name" value="ENGULFMENT AND CELL MOTILITY"/>
    <property type="match status" value="1"/>
</dbReference>
<dbReference type="InParanoid" id="A0A078A395"/>
<evidence type="ECO:0000259" key="3">
    <source>
        <dbReference type="PROSITE" id="PS51335"/>
    </source>
</evidence>
<sequence length="283" mass="33427">MDKKQSKKSQKNDEEKMNYNSDDDFNWDSHEDEENGEHNQLLQDFRKNQITAINGQKGLFEKLCKCCKSNQDLNSREEILKQFYIIAFKPNEDEIPPDLKSQNWSEIGFQSKNARTDFRGAGLLGLHCLRYFASVYPAEFAQMRNNTSSNFFIAITSLNITHMIIVYLYMNREEVQDRLKKLRAGRKQLKKFAFLNQKTKSTFFELNSFMLQYVYHLWIKESSEKAKVTRLPPDFQAILDKAKKQGLHHTLSNLENFINNLTLLRIRLNAIIREKFQKEFLSE</sequence>
<accession>A0A078A395</accession>
<reference evidence="4 5" key="1">
    <citation type="submission" date="2014-06" db="EMBL/GenBank/DDBJ databases">
        <authorList>
            <person name="Swart Estienne"/>
        </authorList>
    </citation>
    <scope>NUCLEOTIDE SEQUENCE [LARGE SCALE GENOMIC DNA]</scope>
    <source>
        <strain evidence="4 5">130c</strain>
    </source>
</reference>
<dbReference type="EMBL" id="CCKQ01004826">
    <property type="protein sequence ID" value="CDW75978.1"/>
    <property type="molecule type" value="Genomic_DNA"/>
</dbReference>
<proteinExistence type="predicted"/>
<evidence type="ECO:0000256" key="2">
    <source>
        <dbReference type="SAM" id="Phobius"/>
    </source>
</evidence>
<protein>
    <submittedName>
        <fullName evidence="4">Engulfment and motility protein</fullName>
    </submittedName>
</protein>
<dbReference type="PROSITE" id="PS51335">
    <property type="entry name" value="ELMO"/>
    <property type="match status" value="1"/>
</dbReference>
<feature type="region of interest" description="Disordered" evidence="1">
    <location>
        <begin position="1"/>
        <end position="37"/>
    </location>
</feature>
<dbReference type="Pfam" id="PF04727">
    <property type="entry name" value="ELMO_CED12"/>
    <property type="match status" value="1"/>
</dbReference>
<keyword evidence="2" id="KW-0472">Membrane</keyword>